<organism evidence="1 2">
    <name type="scientific">Paracoccus versutus</name>
    <name type="common">Thiobacillus versutus</name>
    <dbReference type="NCBI Taxonomy" id="34007"/>
    <lineage>
        <taxon>Bacteria</taxon>
        <taxon>Pseudomonadati</taxon>
        <taxon>Pseudomonadota</taxon>
        <taxon>Alphaproteobacteria</taxon>
        <taxon>Rhodobacterales</taxon>
        <taxon>Paracoccaceae</taxon>
        <taxon>Paracoccus</taxon>
    </lineage>
</organism>
<accession>A0A3D9XH17</accession>
<comment type="caution">
    <text evidence="1">The sequence shown here is derived from an EMBL/GenBank/DDBJ whole genome shotgun (WGS) entry which is preliminary data.</text>
</comment>
<name>A0A3D9XH17_PARVE</name>
<dbReference type="AlphaFoldDB" id="A0A3D9XH17"/>
<dbReference type="Proteomes" id="UP000256941">
    <property type="component" value="Unassembled WGS sequence"/>
</dbReference>
<sequence length="91" mass="10134">MASILPERRIAMSKIFDLGHTPEEWSAKLRPRGVELSPRTLRSKARAHGQYFAIGRAIFITPDQMDEILLREAKQLAGAGDPPSAPRPSVR</sequence>
<dbReference type="EMBL" id="QTUJ01000002">
    <property type="protein sequence ID" value="REF69817.1"/>
    <property type="molecule type" value="Genomic_DNA"/>
</dbReference>
<protein>
    <submittedName>
        <fullName evidence="1">Uncharacterized protein</fullName>
    </submittedName>
</protein>
<evidence type="ECO:0000313" key="2">
    <source>
        <dbReference type="Proteomes" id="UP000256941"/>
    </source>
</evidence>
<proteinExistence type="predicted"/>
<reference evidence="1 2" key="1">
    <citation type="submission" date="2018-08" db="EMBL/GenBank/DDBJ databases">
        <title>Genomic Encyclopedia of Archaeal and Bacterial Type Strains, Phase II (KMG-II): from individual species to whole genera.</title>
        <authorList>
            <person name="Goeker M."/>
        </authorList>
    </citation>
    <scope>NUCLEOTIDE SEQUENCE [LARGE SCALE GENOMIC DNA]</scope>
    <source>
        <strain evidence="1 2">DSM 17099</strain>
    </source>
</reference>
<evidence type="ECO:0000313" key="1">
    <source>
        <dbReference type="EMBL" id="REF69817.1"/>
    </source>
</evidence>
<gene>
    <name evidence="1" type="ORF">BDD41_2534</name>
</gene>